<dbReference type="InterPro" id="IPR027417">
    <property type="entry name" value="P-loop_NTPase"/>
</dbReference>
<proteinExistence type="inferred from homology"/>
<dbReference type="InterPro" id="IPR003439">
    <property type="entry name" value="ABC_transporter-like_ATP-bd"/>
</dbReference>
<reference evidence="8 9" key="1">
    <citation type="journal article" date="2013" name="Genome Biol.">
        <title>Comparative genomics of the core and accessory genomes of 48 Sinorhizobium strains comprising five genospecies.</title>
        <authorList>
            <person name="Sugawara M."/>
            <person name="Epstein B."/>
            <person name="Badgley B.D."/>
            <person name="Unno T."/>
            <person name="Xu L."/>
            <person name="Reese J."/>
            <person name="Gyaneshwar P."/>
            <person name="Denny R."/>
            <person name="Mudge J."/>
            <person name="Bharti A.K."/>
            <person name="Farmer A.D."/>
            <person name="May G.D."/>
            <person name="Woodward J.E."/>
            <person name="Medigue C."/>
            <person name="Vallenet D."/>
            <person name="Lajus A."/>
            <person name="Rouy Z."/>
            <person name="Martinez-Vaz B."/>
            <person name="Tiffin P."/>
            <person name="Young N.D."/>
            <person name="Sadowsky M.J."/>
        </authorList>
    </citation>
    <scope>NUCLEOTIDE SEQUENCE [LARGE SCALE GENOMIC DNA]</scope>
    <source>
        <strain evidence="8 9">USDA4894</strain>
    </source>
</reference>
<dbReference type="InterPro" id="IPR003593">
    <property type="entry name" value="AAA+_ATPase"/>
</dbReference>
<dbReference type="NCBIfam" id="NF010068">
    <property type="entry name" value="PRK13548.1"/>
    <property type="match status" value="1"/>
</dbReference>
<dbReference type="AlphaFoldDB" id="A0A6N7LDU0"/>
<dbReference type="Gene3D" id="3.40.50.300">
    <property type="entry name" value="P-loop containing nucleotide triphosphate hydrolases"/>
    <property type="match status" value="1"/>
</dbReference>
<evidence type="ECO:0000313" key="8">
    <source>
        <dbReference type="EMBL" id="MQX15369.1"/>
    </source>
</evidence>
<sequence length="263" mass="28055">MIKVSDISVRLAGRQVIDGVSFDAAPGTMTAIVGPNGSGKTTTLKAVSGELSPVTGKVTINGHDLAALRPWELALKRGVLPQSTVISFPFTVREIVRLGLSAGGTGSDSANDRMANDALEAVDLAGFAGRFYQALSGGEQQRVQLARVLCQISAPVSDGEPRYLLLDEPVSSLDIRHQLAIMQLARQFCERGGGVITVMHDLNLTAMFADQIVMMRGGRVRASGPPRKVLTDETMEAVFGCRMQVNVIPTRDIPFVLPQSVAI</sequence>
<comment type="caution">
    <text evidence="8">The sequence shown here is derived from an EMBL/GenBank/DDBJ whole genome shotgun (WGS) entry which is preliminary data.</text>
</comment>
<evidence type="ECO:0000256" key="3">
    <source>
        <dbReference type="ARBA" id="ARBA00022741"/>
    </source>
</evidence>
<dbReference type="PANTHER" id="PTHR42794:SF1">
    <property type="entry name" value="HEMIN IMPORT ATP-BINDING PROTEIN HMUV"/>
    <property type="match status" value="1"/>
</dbReference>
<dbReference type="PROSITE" id="PS50893">
    <property type="entry name" value="ABC_TRANSPORTER_2"/>
    <property type="match status" value="1"/>
</dbReference>
<dbReference type="PROSITE" id="PS00211">
    <property type="entry name" value="ABC_TRANSPORTER_1"/>
    <property type="match status" value="1"/>
</dbReference>
<dbReference type="Proteomes" id="UP000439983">
    <property type="component" value="Unassembled WGS sequence"/>
</dbReference>
<keyword evidence="3" id="KW-0547">Nucleotide-binding</keyword>
<dbReference type="GO" id="GO:0005524">
    <property type="term" value="F:ATP binding"/>
    <property type="evidence" value="ECO:0007669"/>
    <property type="project" value="UniProtKB-KW"/>
</dbReference>
<evidence type="ECO:0000256" key="6">
    <source>
        <dbReference type="ARBA" id="ARBA00037066"/>
    </source>
</evidence>
<name>A0A6N7LDU0_SINTE</name>
<keyword evidence="4 8" id="KW-0067">ATP-binding</keyword>
<keyword evidence="5" id="KW-1278">Translocase</keyword>
<dbReference type="PANTHER" id="PTHR42794">
    <property type="entry name" value="HEMIN IMPORT ATP-BINDING PROTEIN HMUV"/>
    <property type="match status" value="1"/>
</dbReference>
<keyword evidence="9" id="KW-1185">Reference proteome</keyword>
<dbReference type="EMBL" id="WITC01000037">
    <property type="protein sequence ID" value="MQX15369.1"/>
    <property type="molecule type" value="Genomic_DNA"/>
</dbReference>
<dbReference type="CDD" id="cd03214">
    <property type="entry name" value="ABC_Iron-Siderophores_B12_Hemin"/>
    <property type="match status" value="1"/>
</dbReference>
<dbReference type="OrthoDB" id="9810077at2"/>
<keyword evidence="2" id="KW-0813">Transport</keyword>
<gene>
    <name evidence="8" type="ORF">GHK62_11475</name>
</gene>
<comment type="similarity">
    <text evidence="1">Belongs to the ABC transporter superfamily.</text>
</comment>
<evidence type="ECO:0000256" key="4">
    <source>
        <dbReference type="ARBA" id="ARBA00022840"/>
    </source>
</evidence>
<feature type="domain" description="ABC transporter" evidence="7">
    <location>
        <begin position="2"/>
        <end position="242"/>
    </location>
</feature>
<evidence type="ECO:0000313" key="9">
    <source>
        <dbReference type="Proteomes" id="UP000439983"/>
    </source>
</evidence>
<dbReference type="InterPro" id="IPR017871">
    <property type="entry name" value="ABC_transporter-like_CS"/>
</dbReference>
<dbReference type="SMART" id="SM00382">
    <property type="entry name" value="AAA"/>
    <property type="match status" value="1"/>
</dbReference>
<dbReference type="SUPFAM" id="SSF52540">
    <property type="entry name" value="P-loop containing nucleoside triphosphate hydrolases"/>
    <property type="match status" value="1"/>
</dbReference>
<dbReference type="GO" id="GO:0016887">
    <property type="term" value="F:ATP hydrolysis activity"/>
    <property type="evidence" value="ECO:0007669"/>
    <property type="project" value="InterPro"/>
</dbReference>
<dbReference type="Pfam" id="PF00005">
    <property type="entry name" value="ABC_tran"/>
    <property type="match status" value="1"/>
</dbReference>
<comment type="function">
    <text evidence="6">Part of the ABC transporter complex HmuTUV involved in hemin import. Responsible for energy coupling to the transport system.</text>
</comment>
<evidence type="ECO:0000256" key="2">
    <source>
        <dbReference type="ARBA" id="ARBA00022448"/>
    </source>
</evidence>
<evidence type="ECO:0000256" key="5">
    <source>
        <dbReference type="ARBA" id="ARBA00022967"/>
    </source>
</evidence>
<organism evidence="8 9">
    <name type="scientific">Sinorhizobium terangae</name>
    <dbReference type="NCBI Taxonomy" id="110322"/>
    <lineage>
        <taxon>Bacteria</taxon>
        <taxon>Pseudomonadati</taxon>
        <taxon>Pseudomonadota</taxon>
        <taxon>Alphaproteobacteria</taxon>
        <taxon>Hyphomicrobiales</taxon>
        <taxon>Rhizobiaceae</taxon>
        <taxon>Sinorhizobium/Ensifer group</taxon>
        <taxon>Sinorhizobium</taxon>
    </lineage>
</organism>
<dbReference type="RefSeq" id="WP_153439152.1">
    <property type="nucleotide sequence ID" value="NZ_JACIGA010000013.1"/>
</dbReference>
<evidence type="ECO:0000259" key="7">
    <source>
        <dbReference type="PROSITE" id="PS50893"/>
    </source>
</evidence>
<evidence type="ECO:0000256" key="1">
    <source>
        <dbReference type="ARBA" id="ARBA00005417"/>
    </source>
</evidence>
<accession>A0A6N7LDU0</accession>
<protein>
    <submittedName>
        <fullName evidence="8">Heme ABC transporter ATP-binding protein</fullName>
    </submittedName>
</protein>